<dbReference type="SUPFAM" id="SSF52540">
    <property type="entry name" value="P-loop containing nucleoside triphosphate hydrolases"/>
    <property type="match status" value="1"/>
</dbReference>
<evidence type="ECO:0000313" key="10">
    <source>
        <dbReference type="Ensembl" id="ENSSMAP00000068200.1"/>
    </source>
</evidence>
<dbReference type="InterPro" id="IPR008989">
    <property type="entry name" value="Myosin_S1_N"/>
</dbReference>
<dbReference type="FunFam" id="2.30.30.360:FF:000001">
    <property type="entry name" value="Myosin heavy chain"/>
    <property type="match status" value="1"/>
</dbReference>
<dbReference type="AlphaFoldDB" id="A0A8D3E8U1"/>
<reference evidence="10" key="1">
    <citation type="submission" date="2023-05" db="EMBL/GenBank/DDBJ databases">
        <title>High-quality long-read genome of Scophthalmus maximus.</title>
        <authorList>
            <person name="Lien S."/>
            <person name="Martinez P."/>
        </authorList>
    </citation>
    <scope>NUCLEOTIDE SEQUENCE [LARGE SCALE GENOMIC DNA]</scope>
</reference>
<feature type="compositionally biased region" description="Polar residues" evidence="8">
    <location>
        <begin position="143"/>
        <end position="153"/>
    </location>
</feature>
<proteinExistence type="inferred from homology"/>
<dbReference type="GeneTree" id="ENSGT00940000164626"/>
<dbReference type="GO" id="GO:0003774">
    <property type="term" value="F:cytoskeletal motor activity"/>
    <property type="evidence" value="ECO:0007669"/>
    <property type="project" value="InterPro"/>
</dbReference>
<keyword evidence="2" id="KW-0547">Nucleotide-binding</keyword>
<dbReference type="Proteomes" id="UP000694558">
    <property type="component" value="Chromosome 19"/>
</dbReference>
<dbReference type="GO" id="GO:0005524">
    <property type="term" value="F:ATP binding"/>
    <property type="evidence" value="ECO:0007669"/>
    <property type="project" value="UniProtKB-KW"/>
</dbReference>
<dbReference type="PROSITE" id="PS51844">
    <property type="entry name" value="SH3_LIKE"/>
    <property type="match status" value="1"/>
</dbReference>
<evidence type="ECO:0000256" key="7">
    <source>
        <dbReference type="ARBA" id="ARBA00023203"/>
    </source>
</evidence>
<dbReference type="Gene3D" id="2.30.30.360">
    <property type="entry name" value="Myosin S1 fragment, N-terminal"/>
    <property type="match status" value="1"/>
</dbReference>
<evidence type="ECO:0000256" key="3">
    <source>
        <dbReference type="ARBA" id="ARBA00022840"/>
    </source>
</evidence>
<evidence type="ECO:0000256" key="8">
    <source>
        <dbReference type="SAM" id="MobiDB-lite"/>
    </source>
</evidence>
<accession>A0A8D3E8U1</accession>
<dbReference type="Pfam" id="PF02736">
    <property type="entry name" value="Myosin_N"/>
    <property type="match status" value="1"/>
</dbReference>
<comment type="similarity">
    <text evidence="1">Belongs to the TRAFAC class myosin-kinesin ATPase superfamily. Myosin family.</text>
</comment>
<dbReference type="InterPro" id="IPR036961">
    <property type="entry name" value="Kinesin_motor_dom_sf"/>
</dbReference>
<dbReference type="InterPro" id="IPR027417">
    <property type="entry name" value="P-loop_NTPase"/>
</dbReference>
<dbReference type="Gene3D" id="3.40.850.10">
    <property type="entry name" value="Kinesin motor domain"/>
    <property type="match status" value="1"/>
</dbReference>
<keyword evidence="4" id="KW-0175">Coiled coil</keyword>
<evidence type="ECO:0000256" key="4">
    <source>
        <dbReference type="ARBA" id="ARBA00023054"/>
    </source>
</evidence>
<keyword evidence="7" id="KW-0009">Actin-binding</keyword>
<keyword evidence="3" id="KW-0067">ATP-binding</keyword>
<reference evidence="10" key="2">
    <citation type="submission" date="2025-08" db="UniProtKB">
        <authorList>
            <consortium name="Ensembl"/>
        </authorList>
    </citation>
    <scope>IDENTIFICATION</scope>
</reference>
<evidence type="ECO:0000256" key="1">
    <source>
        <dbReference type="ARBA" id="ARBA00008314"/>
    </source>
</evidence>
<feature type="compositionally biased region" description="Low complexity" evidence="8">
    <location>
        <begin position="123"/>
        <end position="135"/>
    </location>
</feature>
<evidence type="ECO:0000259" key="9">
    <source>
        <dbReference type="PROSITE" id="PS51844"/>
    </source>
</evidence>
<feature type="region of interest" description="Disordered" evidence="8">
    <location>
        <begin position="123"/>
        <end position="156"/>
    </location>
</feature>
<protein>
    <recommendedName>
        <fullName evidence="9">Myosin N-terminal SH3-like domain-containing protein</fullName>
    </recommendedName>
</protein>
<evidence type="ECO:0000256" key="5">
    <source>
        <dbReference type="ARBA" id="ARBA00023123"/>
    </source>
</evidence>
<organism evidence="10 11">
    <name type="scientific">Scophthalmus maximus</name>
    <name type="common">Turbot</name>
    <name type="synonym">Psetta maxima</name>
    <dbReference type="NCBI Taxonomy" id="52904"/>
    <lineage>
        <taxon>Eukaryota</taxon>
        <taxon>Metazoa</taxon>
        <taxon>Chordata</taxon>
        <taxon>Craniata</taxon>
        <taxon>Vertebrata</taxon>
        <taxon>Euteleostomi</taxon>
        <taxon>Actinopterygii</taxon>
        <taxon>Neopterygii</taxon>
        <taxon>Teleostei</taxon>
        <taxon>Neoteleostei</taxon>
        <taxon>Acanthomorphata</taxon>
        <taxon>Carangaria</taxon>
        <taxon>Pleuronectiformes</taxon>
        <taxon>Pleuronectoidei</taxon>
        <taxon>Scophthalmidae</taxon>
        <taxon>Scophthalmus</taxon>
    </lineage>
</organism>
<feature type="domain" description="Myosin N-terminal SH3-like" evidence="9">
    <location>
        <begin position="33"/>
        <end position="82"/>
    </location>
</feature>
<evidence type="ECO:0000313" key="11">
    <source>
        <dbReference type="Proteomes" id="UP000694558"/>
    </source>
</evidence>
<evidence type="ECO:0000256" key="2">
    <source>
        <dbReference type="ARBA" id="ARBA00022741"/>
    </source>
</evidence>
<keyword evidence="5" id="KW-0518">Myosin</keyword>
<dbReference type="InterPro" id="IPR004009">
    <property type="entry name" value="SH3_Myosin"/>
</dbReference>
<dbReference type="Ensembl" id="ENSSMAT00000074098.1">
    <property type="protein sequence ID" value="ENSSMAP00000068200.1"/>
    <property type="gene ID" value="ENSSMAG00000035242.1"/>
</dbReference>
<sequence length="198" mass="22191">MSTDAEMAQYGPAAIFLRKPERERIEAQNRPFDAKTACFVPNVKELFIKGVVQKREGGQVTVKTEANEIVTVKDEDCHSMNPPKYDKIEDMAMMTHLNEPSVLFNLKERYAAWMIYVSGDSDISASEKSSSRSPSVLLRRPTLDSSASPSTRTRGCRCTSLRSCRPTGAKSAWRPRPIFSPSLIMHIKICLQVGHNIL</sequence>
<dbReference type="GO" id="GO:0016459">
    <property type="term" value="C:myosin complex"/>
    <property type="evidence" value="ECO:0007669"/>
    <property type="project" value="UniProtKB-KW"/>
</dbReference>
<name>A0A8D3E8U1_SCOMX</name>
<dbReference type="GO" id="GO:0051015">
    <property type="term" value="F:actin filament binding"/>
    <property type="evidence" value="ECO:0007669"/>
    <property type="project" value="InterPro"/>
</dbReference>
<evidence type="ECO:0000256" key="6">
    <source>
        <dbReference type="ARBA" id="ARBA00023175"/>
    </source>
</evidence>
<keyword evidence="6" id="KW-0505">Motor protein</keyword>